<evidence type="ECO:0000256" key="8">
    <source>
        <dbReference type="ARBA" id="ARBA00023102"/>
    </source>
</evidence>
<dbReference type="Pfam" id="PF01503">
    <property type="entry name" value="PRA-PH"/>
    <property type="match status" value="1"/>
</dbReference>
<feature type="non-terminal residue" evidence="9">
    <location>
        <position position="84"/>
    </location>
</feature>
<dbReference type="InterPro" id="IPR021130">
    <property type="entry name" value="PRib-ATP_PPHydrolase-like"/>
</dbReference>
<dbReference type="EC" id="3.6.1.31" evidence="3"/>
<accession>A0A3B0UZ31</accession>
<evidence type="ECO:0000313" key="9">
    <source>
        <dbReference type="EMBL" id="VAW25056.1"/>
    </source>
</evidence>
<comment type="pathway">
    <text evidence="2">Amino-acid biosynthesis; L-histidine biosynthesis; L-histidine from 5-phospho-alpha-D-ribose 1-diphosphate: step 2/9.</text>
</comment>
<gene>
    <name evidence="9" type="ORF">MNBD_ALPHA11-407</name>
</gene>
<dbReference type="GO" id="GO:0004636">
    <property type="term" value="F:phosphoribosyl-ATP diphosphatase activity"/>
    <property type="evidence" value="ECO:0007669"/>
    <property type="project" value="UniProtKB-EC"/>
</dbReference>
<evidence type="ECO:0000256" key="5">
    <source>
        <dbReference type="ARBA" id="ARBA00022741"/>
    </source>
</evidence>
<sequence length="84" mass="9222">MGFSLKKLDQIIAERSNSDPQKSYSAKLLKKGTPQCAKKFGEEAFEIAISAVENDKTGVKNEAADVLYHLLILLRASNVPLDDV</sequence>
<keyword evidence="6" id="KW-0378">Hydrolase</keyword>
<evidence type="ECO:0000256" key="6">
    <source>
        <dbReference type="ARBA" id="ARBA00022801"/>
    </source>
</evidence>
<dbReference type="PANTHER" id="PTHR42945">
    <property type="entry name" value="HISTIDINE BIOSYNTHESIS BIFUNCTIONAL PROTEIN"/>
    <property type="match status" value="1"/>
</dbReference>
<organism evidence="9">
    <name type="scientific">hydrothermal vent metagenome</name>
    <dbReference type="NCBI Taxonomy" id="652676"/>
    <lineage>
        <taxon>unclassified sequences</taxon>
        <taxon>metagenomes</taxon>
        <taxon>ecological metagenomes</taxon>
    </lineage>
</organism>
<dbReference type="EMBL" id="UOEQ01000577">
    <property type="protein sequence ID" value="VAW25056.1"/>
    <property type="molecule type" value="Genomic_DNA"/>
</dbReference>
<dbReference type="InterPro" id="IPR008179">
    <property type="entry name" value="HisE"/>
</dbReference>
<keyword evidence="5" id="KW-0547">Nucleotide-binding</keyword>
<evidence type="ECO:0000256" key="7">
    <source>
        <dbReference type="ARBA" id="ARBA00022840"/>
    </source>
</evidence>
<protein>
    <recommendedName>
        <fullName evidence="3">phosphoribosyl-ATP diphosphatase</fullName>
        <ecNumber evidence="3">3.6.1.31</ecNumber>
    </recommendedName>
</protein>
<keyword evidence="8" id="KW-0368">Histidine biosynthesis</keyword>
<keyword evidence="7" id="KW-0067">ATP-binding</keyword>
<dbReference type="UniPathway" id="UPA00031">
    <property type="reaction ID" value="UER00007"/>
</dbReference>
<dbReference type="GO" id="GO:0000105">
    <property type="term" value="P:L-histidine biosynthetic process"/>
    <property type="evidence" value="ECO:0007669"/>
    <property type="project" value="UniProtKB-UniPathway"/>
</dbReference>
<dbReference type="AlphaFoldDB" id="A0A3B0UZ31"/>
<evidence type="ECO:0000256" key="2">
    <source>
        <dbReference type="ARBA" id="ARBA00005204"/>
    </source>
</evidence>
<proteinExistence type="predicted"/>
<dbReference type="Gene3D" id="1.10.287.1080">
    <property type="entry name" value="MazG-like"/>
    <property type="match status" value="1"/>
</dbReference>
<comment type="catalytic activity">
    <reaction evidence="1">
        <text>1-(5-phospho-beta-D-ribosyl)-ATP + H2O = 1-(5-phospho-beta-D-ribosyl)-5'-AMP + diphosphate + H(+)</text>
        <dbReference type="Rhea" id="RHEA:22828"/>
        <dbReference type="ChEBI" id="CHEBI:15377"/>
        <dbReference type="ChEBI" id="CHEBI:15378"/>
        <dbReference type="ChEBI" id="CHEBI:33019"/>
        <dbReference type="ChEBI" id="CHEBI:59457"/>
        <dbReference type="ChEBI" id="CHEBI:73183"/>
        <dbReference type="EC" id="3.6.1.31"/>
    </reaction>
</comment>
<dbReference type="PANTHER" id="PTHR42945:SF1">
    <property type="entry name" value="HISTIDINE BIOSYNTHESIS BIFUNCTIONAL PROTEIN HIS7"/>
    <property type="match status" value="1"/>
</dbReference>
<dbReference type="NCBIfam" id="TIGR03188">
    <property type="entry name" value="histidine_hisI"/>
    <property type="match status" value="1"/>
</dbReference>
<dbReference type="CDD" id="cd11534">
    <property type="entry name" value="NTP-PPase_HisIE_like"/>
    <property type="match status" value="1"/>
</dbReference>
<name>A0A3B0UZ31_9ZZZZ</name>
<dbReference type="GO" id="GO:0005524">
    <property type="term" value="F:ATP binding"/>
    <property type="evidence" value="ECO:0007669"/>
    <property type="project" value="UniProtKB-KW"/>
</dbReference>
<evidence type="ECO:0000256" key="3">
    <source>
        <dbReference type="ARBA" id="ARBA00012414"/>
    </source>
</evidence>
<reference evidence="9" key="1">
    <citation type="submission" date="2018-06" db="EMBL/GenBank/DDBJ databases">
        <authorList>
            <person name="Zhirakovskaya E."/>
        </authorList>
    </citation>
    <scope>NUCLEOTIDE SEQUENCE</scope>
</reference>
<keyword evidence="4" id="KW-0028">Amino-acid biosynthesis</keyword>
<evidence type="ECO:0000256" key="1">
    <source>
        <dbReference type="ARBA" id="ARBA00001460"/>
    </source>
</evidence>
<evidence type="ECO:0000256" key="4">
    <source>
        <dbReference type="ARBA" id="ARBA00022605"/>
    </source>
</evidence>
<dbReference type="SUPFAM" id="SSF101386">
    <property type="entry name" value="all-alpha NTP pyrophosphatases"/>
    <property type="match status" value="1"/>
</dbReference>